<protein>
    <submittedName>
        <fullName evidence="2">Ubiquinone/menaquinone biosynthesis C-methylase UbiE</fullName>
    </submittedName>
</protein>
<organism evidence="2 3">
    <name type="scientific">Rhodococcus koreensis</name>
    <dbReference type="NCBI Taxonomy" id="99653"/>
    <lineage>
        <taxon>Bacteria</taxon>
        <taxon>Bacillati</taxon>
        <taxon>Actinomycetota</taxon>
        <taxon>Actinomycetes</taxon>
        <taxon>Mycobacteriales</taxon>
        <taxon>Nocardiaceae</taxon>
        <taxon>Rhodococcus</taxon>
    </lineage>
</organism>
<dbReference type="GO" id="GO:0032259">
    <property type="term" value="P:methylation"/>
    <property type="evidence" value="ECO:0007669"/>
    <property type="project" value="UniProtKB-KW"/>
</dbReference>
<dbReference type="InterPro" id="IPR013216">
    <property type="entry name" value="Methyltransf_11"/>
</dbReference>
<dbReference type="InterPro" id="IPR029063">
    <property type="entry name" value="SAM-dependent_MTases_sf"/>
</dbReference>
<evidence type="ECO:0000313" key="2">
    <source>
        <dbReference type="EMBL" id="SEC17700.1"/>
    </source>
</evidence>
<dbReference type="PANTHER" id="PTHR43861">
    <property type="entry name" value="TRANS-ACONITATE 2-METHYLTRANSFERASE-RELATED"/>
    <property type="match status" value="1"/>
</dbReference>
<keyword evidence="2" id="KW-0808">Transferase</keyword>
<evidence type="ECO:0000259" key="1">
    <source>
        <dbReference type="Pfam" id="PF08241"/>
    </source>
</evidence>
<gene>
    <name evidence="2" type="ORF">SAMN04490239_3155</name>
</gene>
<dbReference type="Pfam" id="PF08241">
    <property type="entry name" value="Methyltransf_11"/>
    <property type="match status" value="1"/>
</dbReference>
<dbReference type="GO" id="GO:0008757">
    <property type="term" value="F:S-adenosylmethionine-dependent methyltransferase activity"/>
    <property type="evidence" value="ECO:0007669"/>
    <property type="project" value="InterPro"/>
</dbReference>
<dbReference type="SUPFAM" id="SSF53335">
    <property type="entry name" value="S-adenosyl-L-methionine-dependent methyltransferases"/>
    <property type="match status" value="1"/>
</dbReference>
<feature type="domain" description="Methyltransferase type 11" evidence="1">
    <location>
        <begin position="58"/>
        <end position="152"/>
    </location>
</feature>
<proteinExistence type="predicted"/>
<keyword evidence="2" id="KW-0830">Ubiquinone</keyword>
<accession>A0A1H4QDV5</accession>
<sequence length="258" mass="28570">MASTPDTREAVTRDVYNRLFEEVPWHRAHVTDAASEEAFEEGWFQQYGALTRPTDTLVDVGCGTGALIRRFAPAVRDCIGIDASDTMVKLADQERPANARFMVGSVLNPPLPPSSADFVVSRQVMEHLHPDDVPEHLAAVRKILRPGGRFLIETPSRLTGPWDISRGFTPVATGFHLKEYTNGELGAMLRDAGFRRVRGRAVPSRILTHLGRMKRHAYVPVAVKAIIERPLQAAPPSLRAKLAGPLAVREVMLIAERR</sequence>
<dbReference type="CDD" id="cd02440">
    <property type="entry name" value="AdoMet_MTases"/>
    <property type="match status" value="1"/>
</dbReference>
<dbReference type="AlphaFoldDB" id="A0A1H4QDV5"/>
<evidence type="ECO:0000313" key="3">
    <source>
        <dbReference type="Proteomes" id="UP000183561"/>
    </source>
</evidence>
<dbReference type="Proteomes" id="UP000183561">
    <property type="component" value="Unassembled WGS sequence"/>
</dbReference>
<dbReference type="EMBL" id="FNSV01000005">
    <property type="protein sequence ID" value="SEC17700.1"/>
    <property type="molecule type" value="Genomic_DNA"/>
</dbReference>
<name>A0A1H4QDV5_9NOCA</name>
<keyword evidence="2" id="KW-0489">Methyltransferase</keyword>
<keyword evidence="3" id="KW-1185">Reference proteome</keyword>
<dbReference type="Gene3D" id="3.40.50.150">
    <property type="entry name" value="Vaccinia Virus protein VP39"/>
    <property type="match status" value="1"/>
</dbReference>
<reference evidence="3" key="1">
    <citation type="submission" date="2016-10" db="EMBL/GenBank/DDBJ databases">
        <authorList>
            <person name="Varghese N."/>
            <person name="Submissions S."/>
        </authorList>
    </citation>
    <scope>NUCLEOTIDE SEQUENCE [LARGE SCALE GENOMIC DNA]</scope>
    <source>
        <strain evidence="3">DSM 44498</strain>
    </source>
</reference>